<evidence type="ECO:0000313" key="7">
    <source>
        <dbReference type="EMBL" id="MET3617377.1"/>
    </source>
</evidence>
<proteinExistence type="predicted"/>
<dbReference type="PANTHER" id="PTHR41299">
    <property type="entry name" value="THIAMINE PYROPHOSPHOKINASE"/>
    <property type="match status" value="1"/>
</dbReference>
<dbReference type="PROSITE" id="PS50978">
    <property type="entry name" value="NEAT"/>
    <property type="match status" value="1"/>
</dbReference>
<gene>
    <name evidence="7" type="ORF">ABID14_001006</name>
</gene>
<dbReference type="EMBL" id="JBEPMA010000004">
    <property type="protein sequence ID" value="MET3617377.1"/>
    <property type="molecule type" value="Genomic_DNA"/>
</dbReference>
<dbReference type="EC" id="2.7.6.2" evidence="5"/>
<name>A0ABV2J9D8_9FIRM</name>
<keyword evidence="8" id="KW-1185">Reference proteome</keyword>
<dbReference type="RefSeq" id="WP_354367765.1">
    <property type="nucleotide sequence ID" value="NZ_JBEPMA010000004.1"/>
</dbReference>
<accession>A0ABV2J9D8</accession>
<sequence length="211" mass="23885">MKKALLISGGRKVSKYLIEKYSDRYIIIADSGAELLKNYNLRANLVIGDLDSINGETLKYVNDIGIKIYKFPVKKDLTDTHLCVEYLVKNHFKDIVILGALGTRLDHELANLNLLKSLYKRNIKSKIEDDNNEVYYAEKGIYNLKKGNKKYISVVSSSAETIYSTTGFVYEVKGKILNYKNPSLGVSNEMINDEGTIEIKKGEAFIILSRD</sequence>
<evidence type="ECO:0000256" key="2">
    <source>
        <dbReference type="ARBA" id="ARBA00022741"/>
    </source>
</evidence>
<dbReference type="InterPro" id="IPR006635">
    <property type="entry name" value="NEAT_dom"/>
</dbReference>
<protein>
    <recommendedName>
        <fullName evidence="5">Thiamine diphosphokinase</fullName>
        <ecNumber evidence="5">2.7.6.2</ecNumber>
    </recommendedName>
</protein>
<evidence type="ECO:0000256" key="3">
    <source>
        <dbReference type="ARBA" id="ARBA00022777"/>
    </source>
</evidence>
<keyword evidence="1 7" id="KW-0808">Transferase</keyword>
<dbReference type="SUPFAM" id="SSF63999">
    <property type="entry name" value="Thiamin pyrophosphokinase, catalytic domain"/>
    <property type="match status" value="1"/>
</dbReference>
<dbReference type="NCBIfam" id="TIGR01378">
    <property type="entry name" value="thi_PPkinase"/>
    <property type="match status" value="1"/>
</dbReference>
<dbReference type="PANTHER" id="PTHR41299:SF1">
    <property type="entry name" value="THIAMINE PYROPHOSPHOKINASE"/>
    <property type="match status" value="1"/>
</dbReference>
<keyword evidence="2" id="KW-0547">Nucleotide-binding</keyword>
<dbReference type="CDD" id="cd07995">
    <property type="entry name" value="TPK"/>
    <property type="match status" value="1"/>
</dbReference>
<evidence type="ECO:0000256" key="5">
    <source>
        <dbReference type="NCBIfam" id="TIGR01378"/>
    </source>
</evidence>
<dbReference type="Pfam" id="PF04265">
    <property type="entry name" value="TPK_B1_binding"/>
    <property type="match status" value="1"/>
</dbReference>
<dbReference type="Gene3D" id="3.40.50.10240">
    <property type="entry name" value="Thiamin pyrophosphokinase, catalytic domain"/>
    <property type="match status" value="1"/>
</dbReference>
<comment type="caution">
    <text evidence="7">The sequence shown here is derived from an EMBL/GenBank/DDBJ whole genome shotgun (WGS) entry which is preliminary data.</text>
</comment>
<feature type="domain" description="NEAT" evidence="6">
    <location>
        <begin position="165"/>
        <end position="211"/>
    </location>
</feature>
<evidence type="ECO:0000313" key="8">
    <source>
        <dbReference type="Proteomes" id="UP001549162"/>
    </source>
</evidence>
<keyword evidence="3" id="KW-0418">Kinase</keyword>
<dbReference type="InterPro" id="IPR007373">
    <property type="entry name" value="Thiamin_PyroPKinase_B1-bd"/>
</dbReference>
<dbReference type="InterPro" id="IPR036759">
    <property type="entry name" value="TPK_catalytic_sf"/>
</dbReference>
<dbReference type="GO" id="GO:0004788">
    <property type="term" value="F:thiamine diphosphokinase activity"/>
    <property type="evidence" value="ECO:0007669"/>
    <property type="project" value="UniProtKB-EC"/>
</dbReference>
<reference evidence="7 8" key="1">
    <citation type="submission" date="2024-06" db="EMBL/GenBank/DDBJ databases">
        <title>Genomic Encyclopedia of Type Strains, Phase IV (KMG-IV): sequencing the most valuable type-strain genomes for metagenomic binning, comparative biology and taxonomic classification.</title>
        <authorList>
            <person name="Goeker M."/>
        </authorList>
    </citation>
    <scope>NUCLEOTIDE SEQUENCE [LARGE SCALE GENOMIC DNA]</scope>
    <source>
        <strain evidence="7 8">DSM 21460</strain>
    </source>
</reference>
<evidence type="ECO:0000259" key="6">
    <source>
        <dbReference type="PROSITE" id="PS50978"/>
    </source>
</evidence>
<evidence type="ECO:0000256" key="4">
    <source>
        <dbReference type="ARBA" id="ARBA00022840"/>
    </source>
</evidence>
<dbReference type="InterPro" id="IPR007371">
    <property type="entry name" value="TPK_catalytic"/>
</dbReference>
<dbReference type="InterPro" id="IPR006282">
    <property type="entry name" value="Thi_PPkinase"/>
</dbReference>
<keyword evidence="4" id="KW-0067">ATP-binding</keyword>
<dbReference type="Proteomes" id="UP001549162">
    <property type="component" value="Unassembled WGS sequence"/>
</dbReference>
<dbReference type="InterPro" id="IPR053149">
    <property type="entry name" value="TPK"/>
</dbReference>
<dbReference type="Pfam" id="PF04263">
    <property type="entry name" value="TPK_catalytic"/>
    <property type="match status" value="1"/>
</dbReference>
<organism evidence="7 8">
    <name type="scientific">Peptoniphilus olsenii</name>
    <dbReference type="NCBI Taxonomy" id="411570"/>
    <lineage>
        <taxon>Bacteria</taxon>
        <taxon>Bacillati</taxon>
        <taxon>Bacillota</taxon>
        <taxon>Tissierellia</taxon>
        <taxon>Tissierellales</taxon>
        <taxon>Peptoniphilaceae</taxon>
        <taxon>Peptoniphilus</taxon>
    </lineage>
</organism>
<evidence type="ECO:0000256" key="1">
    <source>
        <dbReference type="ARBA" id="ARBA00022679"/>
    </source>
</evidence>